<dbReference type="AlphaFoldDB" id="A0A1R3K1P5"/>
<dbReference type="EMBL" id="AWWV01006546">
    <property type="protein sequence ID" value="OMP00997.1"/>
    <property type="molecule type" value="Genomic_DNA"/>
</dbReference>
<feature type="chain" id="PRO_5013159125" evidence="1">
    <location>
        <begin position="21"/>
        <end position="66"/>
    </location>
</feature>
<keyword evidence="3" id="KW-1185">Reference proteome</keyword>
<name>A0A1R3K1P5_COCAP</name>
<reference evidence="2 3" key="1">
    <citation type="submission" date="2013-09" db="EMBL/GenBank/DDBJ databases">
        <title>Corchorus capsularis genome sequencing.</title>
        <authorList>
            <person name="Alam M."/>
            <person name="Haque M.S."/>
            <person name="Islam M.S."/>
            <person name="Emdad E.M."/>
            <person name="Islam M.M."/>
            <person name="Ahmed B."/>
            <person name="Halim A."/>
            <person name="Hossen Q.M.M."/>
            <person name="Hossain M.Z."/>
            <person name="Ahmed R."/>
            <person name="Khan M.M."/>
            <person name="Islam R."/>
            <person name="Rashid M.M."/>
            <person name="Khan S.A."/>
            <person name="Rahman M.S."/>
            <person name="Alam M."/>
        </authorList>
    </citation>
    <scope>NUCLEOTIDE SEQUENCE [LARGE SCALE GENOMIC DNA]</scope>
    <source>
        <strain evidence="3">cv. CVL-1</strain>
        <tissue evidence="2">Whole seedling</tissue>
    </source>
</reference>
<evidence type="ECO:0000256" key="1">
    <source>
        <dbReference type="SAM" id="SignalP"/>
    </source>
</evidence>
<dbReference type="Gramene" id="OMP00997">
    <property type="protein sequence ID" value="OMP00997"/>
    <property type="gene ID" value="CCACVL1_03211"/>
</dbReference>
<feature type="signal peptide" evidence="1">
    <location>
        <begin position="1"/>
        <end position="20"/>
    </location>
</feature>
<protein>
    <submittedName>
        <fullName evidence="2">Uncharacterized protein</fullName>
    </submittedName>
</protein>
<proteinExistence type="predicted"/>
<accession>A0A1R3K1P5</accession>
<sequence length="66" mass="6953">MAAFAAVLLFQLAASPSGGGARVSAKPFFFWQIALKKGSFTLSTALTDVFYCLSLSFAVGFCVLPI</sequence>
<comment type="caution">
    <text evidence="2">The sequence shown here is derived from an EMBL/GenBank/DDBJ whole genome shotgun (WGS) entry which is preliminary data.</text>
</comment>
<evidence type="ECO:0000313" key="3">
    <source>
        <dbReference type="Proteomes" id="UP000188268"/>
    </source>
</evidence>
<organism evidence="2 3">
    <name type="scientific">Corchorus capsularis</name>
    <name type="common">Jute</name>
    <dbReference type="NCBI Taxonomy" id="210143"/>
    <lineage>
        <taxon>Eukaryota</taxon>
        <taxon>Viridiplantae</taxon>
        <taxon>Streptophyta</taxon>
        <taxon>Embryophyta</taxon>
        <taxon>Tracheophyta</taxon>
        <taxon>Spermatophyta</taxon>
        <taxon>Magnoliopsida</taxon>
        <taxon>eudicotyledons</taxon>
        <taxon>Gunneridae</taxon>
        <taxon>Pentapetalae</taxon>
        <taxon>rosids</taxon>
        <taxon>malvids</taxon>
        <taxon>Malvales</taxon>
        <taxon>Malvaceae</taxon>
        <taxon>Grewioideae</taxon>
        <taxon>Apeibeae</taxon>
        <taxon>Corchorus</taxon>
    </lineage>
</organism>
<dbReference type="Proteomes" id="UP000188268">
    <property type="component" value="Unassembled WGS sequence"/>
</dbReference>
<gene>
    <name evidence="2" type="ORF">CCACVL1_03211</name>
</gene>
<evidence type="ECO:0000313" key="2">
    <source>
        <dbReference type="EMBL" id="OMP00997.1"/>
    </source>
</evidence>
<keyword evidence="1" id="KW-0732">Signal</keyword>